<evidence type="ECO:0000313" key="1">
    <source>
        <dbReference type="EMBL" id="GMS95887.1"/>
    </source>
</evidence>
<sequence length="94" mass="10309">QPPVLLPITGVKICSAGKGVVTDDARIELIPQMSLIRGSDMREVKIIIHSDRNRTARTIENVEFSLYSCGSDIGPSERALLKANKNTMGVCHQF</sequence>
<dbReference type="AlphaFoldDB" id="A0AAV5TNQ3"/>
<protein>
    <submittedName>
        <fullName evidence="1">Uncharacterized protein</fullName>
    </submittedName>
</protein>
<evidence type="ECO:0000313" key="2">
    <source>
        <dbReference type="Proteomes" id="UP001432027"/>
    </source>
</evidence>
<reference evidence="1" key="1">
    <citation type="submission" date="2023-10" db="EMBL/GenBank/DDBJ databases">
        <title>Genome assembly of Pristionchus species.</title>
        <authorList>
            <person name="Yoshida K."/>
            <person name="Sommer R.J."/>
        </authorList>
    </citation>
    <scope>NUCLEOTIDE SEQUENCE</scope>
    <source>
        <strain evidence="1">RS0144</strain>
    </source>
</reference>
<dbReference type="EMBL" id="BTSX01000004">
    <property type="protein sequence ID" value="GMS95887.1"/>
    <property type="molecule type" value="Genomic_DNA"/>
</dbReference>
<proteinExistence type="predicted"/>
<feature type="non-terminal residue" evidence="1">
    <location>
        <position position="1"/>
    </location>
</feature>
<accession>A0AAV5TNQ3</accession>
<gene>
    <name evidence="1" type="ORF">PENTCL1PPCAC_18062</name>
</gene>
<dbReference type="Proteomes" id="UP001432027">
    <property type="component" value="Unassembled WGS sequence"/>
</dbReference>
<organism evidence="1 2">
    <name type="scientific">Pristionchus entomophagus</name>
    <dbReference type="NCBI Taxonomy" id="358040"/>
    <lineage>
        <taxon>Eukaryota</taxon>
        <taxon>Metazoa</taxon>
        <taxon>Ecdysozoa</taxon>
        <taxon>Nematoda</taxon>
        <taxon>Chromadorea</taxon>
        <taxon>Rhabditida</taxon>
        <taxon>Rhabditina</taxon>
        <taxon>Diplogasteromorpha</taxon>
        <taxon>Diplogasteroidea</taxon>
        <taxon>Neodiplogasteridae</taxon>
        <taxon>Pristionchus</taxon>
    </lineage>
</organism>
<keyword evidence="2" id="KW-1185">Reference proteome</keyword>
<comment type="caution">
    <text evidence="1">The sequence shown here is derived from an EMBL/GenBank/DDBJ whole genome shotgun (WGS) entry which is preliminary data.</text>
</comment>
<name>A0AAV5TNQ3_9BILA</name>